<sequence>MSKPRVIVVGMDGATFTILKPLIDQGKLPTLAKIMNEGVAGPLASVTPPITPAAWSSFYTGKQPGKHGVFEFLYRRPDSYSKVPVNFTSIRGKKFWDYAGASGKRVCLYNLPLLYPTPDVNGVAVSGLLTPDGVEDFGTPSGIIPEIEKEVGGPYVLGSRAVYRKGNAGKILEEFHRVLTYHMKSAQYLLQKEPWDVFFGHLMVTDSMQHELWHLLDPTHSAHDPEEAAEHMPQIEAIYQRIDQEFLAPIVDSLDEETTLLIMSDHGFGGIEHIIYMNMWLLQRGYVTWSKDWWTQAKAMMHRWGVTPKNFFRVIRWLGLGELRDRVSLEARETWMNRGFMNIRRADWSNTKAYAMGNILGMLYLNVKGREPDGAVEPGEEYEKVRTEIIEKLQAEKLPETGEPLFSKVQKGEEIYEGLYAKYGPDIVCTPTDWRYQVFGYQDFVSNKFVETYSEMTGHHRVDGIFFGMGKAFQHGLWLDDAKLLDLAPTLLHLIGLPIPSDMDGRVLEEAFDDDAWDYPEMLAVDETAEEETAAVELSEEDQKLVMQRLKDLGYEDGL</sequence>
<dbReference type="KEGG" id="knv:Pan216_04970"/>
<dbReference type="EMBL" id="CP036279">
    <property type="protein sequence ID" value="QDU59666.1"/>
    <property type="molecule type" value="Genomic_DNA"/>
</dbReference>
<name>A0A518AY67_9BACT</name>
<dbReference type="AlphaFoldDB" id="A0A518AY67"/>
<evidence type="ECO:0000313" key="1">
    <source>
        <dbReference type="EMBL" id="QDU59666.1"/>
    </source>
</evidence>
<dbReference type="SUPFAM" id="SSF53649">
    <property type="entry name" value="Alkaline phosphatase-like"/>
    <property type="match status" value="1"/>
</dbReference>
<dbReference type="OrthoDB" id="228738at2"/>
<protein>
    <submittedName>
        <fullName evidence="1">Type I phosphodiesterase / nucleotide pyrophosphatase</fullName>
    </submittedName>
</protein>
<dbReference type="InterPro" id="IPR017850">
    <property type="entry name" value="Alkaline_phosphatase_core_sf"/>
</dbReference>
<dbReference type="Pfam" id="PF01663">
    <property type="entry name" value="Phosphodiest"/>
    <property type="match status" value="1"/>
</dbReference>
<dbReference type="PANTHER" id="PTHR10151">
    <property type="entry name" value="ECTONUCLEOTIDE PYROPHOSPHATASE/PHOSPHODIESTERASE"/>
    <property type="match status" value="1"/>
</dbReference>
<dbReference type="InterPro" id="IPR002591">
    <property type="entry name" value="Phosphodiest/P_Trfase"/>
</dbReference>
<keyword evidence="2" id="KW-1185">Reference proteome</keyword>
<accession>A0A518AY67</accession>
<dbReference type="GO" id="GO:0016787">
    <property type="term" value="F:hydrolase activity"/>
    <property type="evidence" value="ECO:0007669"/>
    <property type="project" value="UniProtKB-ARBA"/>
</dbReference>
<dbReference type="PANTHER" id="PTHR10151:SF120">
    <property type="entry name" value="BIS(5'-ADENOSYL)-TRIPHOSPHATASE"/>
    <property type="match status" value="1"/>
</dbReference>
<gene>
    <name evidence="1" type="ORF">Pan216_04970</name>
</gene>
<reference evidence="1 2" key="1">
    <citation type="submission" date="2019-02" db="EMBL/GenBank/DDBJ databases">
        <title>Deep-cultivation of Planctomycetes and their phenomic and genomic characterization uncovers novel biology.</title>
        <authorList>
            <person name="Wiegand S."/>
            <person name="Jogler M."/>
            <person name="Boedeker C."/>
            <person name="Pinto D."/>
            <person name="Vollmers J."/>
            <person name="Rivas-Marin E."/>
            <person name="Kohn T."/>
            <person name="Peeters S.H."/>
            <person name="Heuer A."/>
            <person name="Rast P."/>
            <person name="Oberbeckmann S."/>
            <person name="Bunk B."/>
            <person name="Jeske O."/>
            <person name="Meyerdierks A."/>
            <person name="Storesund J.E."/>
            <person name="Kallscheuer N."/>
            <person name="Luecker S."/>
            <person name="Lage O.M."/>
            <person name="Pohl T."/>
            <person name="Merkel B.J."/>
            <person name="Hornburger P."/>
            <person name="Mueller R.-W."/>
            <person name="Bruemmer F."/>
            <person name="Labrenz M."/>
            <person name="Spormann A.M."/>
            <person name="Op den Camp H."/>
            <person name="Overmann J."/>
            <person name="Amann R."/>
            <person name="Jetten M.S.M."/>
            <person name="Mascher T."/>
            <person name="Medema M.H."/>
            <person name="Devos D.P."/>
            <person name="Kaster A.-K."/>
            <person name="Ovreas L."/>
            <person name="Rohde M."/>
            <person name="Galperin M.Y."/>
            <person name="Jogler C."/>
        </authorList>
    </citation>
    <scope>NUCLEOTIDE SEQUENCE [LARGE SCALE GENOMIC DNA]</scope>
    <source>
        <strain evidence="1 2">Pan216</strain>
    </source>
</reference>
<dbReference type="Gene3D" id="3.40.720.10">
    <property type="entry name" value="Alkaline Phosphatase, subunit A"/>
    <property type="match status" value="2"/>
</dbReference>
<proteinExistence type="predicted"/>
<dbReference type="Proteomes" id="UP000317093">
    <property type="component" value="Chromosome"/>
</dbReference>
<evidence type="ECO:0000313" key="2">
    <source>
        <dbReference type="Proteomes" id="UP000317093"/>
    </source>
</evidence>
<organism evidence="1 2">
    <name type="scientific">Kolteria novifilia</name>
    <dbReference type="NCBI Taxonomy" id="2527975"/>
    <lineage>
        <taxon>Bacteria</taxon>
        <taxon>Pseudomonadati</taxon>
        <taxon>Planctomycetota</taxon>
        <taxon>Planctomycetia</taxon>
        <taxon>Kolteriales</taxon>
        <taxon>Kolteriaceae</taxon>
        <taxon>Kolteria</taxon>
    </lineage>
</organism>
<dbReference type="RefSeq" id="WP_145254302.1">
    <property type="nucleotide sequence ID" value="NZ_CP036279.1"/>
</dbReference>